<dbReference type="CDD" id="cd00833">
    <property type="entry name" value="PKS"/>
    <property type="match status" value="1"/>
</dbReference>
<dbReference type="SUPFAM" id="SSF51735">
    <property type="entry name" value="NAD(P)-binding Rossmann-fold domains"/>
    <property type="match status" value="3"/>
</dbReference>
<dbReference type="Pfam" id="PF00107">
    <property type="entry name" value="ADH_zinc_N"/>
    <property type="match status" value="1"/>
</dbReference>
<dbReference type="GO" id="GO:0004315">
    <property type="term" value="F:3-oxoacyl-[acyl-carrier-protein] synthase activity"/>
    <property type="evidence" value="ECO:0007669"/>
    <property type="project" value="InterPro"/>
</dbReference>
<dbReference type="PANTHER" id="PTHR43775:SF18">
    <property type="entry name" value="ENZYME, PUTATIVE (JCVI)-RELATED"/>
    <property type="match status" value="1"/>
</dbReference>
<feature type="active site" description="Proton acceptor; for dehydratase activity" evidence="8">
    <location>
        <position position="1003"/>
    </location>
</feature>
<feature type="active site" description="Proton donor; for dehydratase activity" evidence="8">
    <location>
        <position position="1181"/>
    </location>
</feature>
<evidence type="ECO:0000259" key="10">
    <source>
        <dbReference type="PROSITE" id="PS52004"/>
    </source>
</evidence>
<dbReference type="Pfam" id="PF00109">
    <property type="entry name" value="ketoacyl-synt"/>
    <property type="match status" value="1"/>
</dbReference>
<dbReference type="Pfam" id="PF14765">
    <property type="entry name" value="PS-DH"/>
    <property type="match status" value="1"/>
</dbReference>
<dbReference type="Gene3D" id="3.40.47.10">
    <property type="match status" value="1"/>
</dbReference>
<dbReference type="InterPro" id="IPR016039">
    <property type="entry name" value="Thiolase-like"/>
</dbReference>
<gene>
    <name evidence="12" type="ORF">EKO27_g5202</name>
</gene>
<dbReference type="SUPFAM" id="SSF53901">
    <property type="entry name" value="Thiolase-like"/>
    <property type="match status" value="1"/>
</dbReference>
<dbReference type="InterPro" id="IPR056501">
    <property type="entry name" value="NAD-bd_HRPKS_sdrA"/>
</dbReference>
<feature type="domain" description="Ketosynthase family 3 (KS3)" evidence="10">
    <location>
        <begin position="28"/>
        <end position="457"/>
    </location>
</feature>
<dbReference type="Pfam" id="PF16197">
    <property type="entry name" value="KAsynt_C_assoc"/>
    <property type="match status" value="1"/>
</dbReference>
<dbReference type="Gene3D" id="3.40.366.10">
    <property type="entry name" value="Malonyl-Coenzyme A Acyl Carrier Protein, domain 2"/>
    <property type="match status" value="1"/>
</dbReference>
<keyword evidence="7" id="KW-0012">Acyltransferase</keyword>
<dbReference type="InterPro" id="IPR032821">
    <property type="entry name" value="PKS_assoc"/>
</dbReference>
<dbReference type="SMART" id="SM00826">
    <property type="entry name" value="PKS_DH"/>
    <property type="match status" value="1"/>
</dbReference>
<feature type="domain" description="Carrier" evidence="9">
    <location>
        <begin position="2290"/>
        <end position="2366"/>
    </location>
</feature>
<dbReference type="Pfam" id="PF08659">
    <property type="entry name" value="KR"/>
    <property type="match status" value="1"/>
</dbReference>
<dbReference type="InterPro" id="IPR036736">
    <property type="entry name" value="ACP-like_sf"/>
</dbReference>
<evidence type="ECO:0000256" key="8">
    <source>
        <dbReference type="PROSITE-ProRule" id="PRU01363"/>
    </source>
</evidence>
<dbReference type="InterPro" id="IPR014031">
    <property type="entry name" value="Ketoacyl_synth_C"/>
</dbReference>
<keyword evidence="13" id="KW-1185">Reference proteome</keyword>
<dbReference type="PROSITE" id="PS52004">
    <property type="entry name" value="KS3_2"/>
    <property type="match status" value="1"/>
</dbReference>
<dbReference type="SMART" id="SM00827">
    <property type="entry name" value="PKS_AT"/>
    <property type="match status" value="1"/>
</dbReference>
<keyword evidence="4" id="KW-0521">NADP</keyword>
<dbReference type="InterPro" id="IPR042104">
    <property type="entry name" value="PKS_dehydratase_sf"/>
</dbReference>
<dbReference type="PROSITE" id="PS00606">
    <property type="entry name" value="KS3_1"/>
    <property type="match status" value="1"/>
</dbReference>
<dbReference type="Pfam" id="PF23114">
    <property type="entry name" value="NAD-bd_HRPKS_sdrA"/>
    <property type="match status" value="1"/>
</dbReference>
<evidence type="ECO:0000259" key="9">
    <source>
        <dbReference type="PROSITE" id="PS50075"/>
    </source>
</evidence>
<dbReference type="InterPro" id="IPR013149">
    <property type="entry name" value="ADH-like_C"/>
</dbReference>
<dbReference type="PANTHER" id="PTHR43775">
    <property type="entry name" value="FATTY ACID SYNTHASE"/>
    <property type="match status" value="1"/>
</dbReference>
<dbReference type="Pfam" id="PF21089">
    <property type="entry name" value="PKS_DH_N"/>
    <property type="match status" value="1"/>
</dbReference>
<evidence type="ECO:0000259" key="11">
    <source>
        <dbReference type="PROSITE" id="PS52019"/>
    </source>
</evidence>
<dbReference type="Gene3D" id="1.10.1200.10">
    <property type="entry name" value="ACP-like"/>
    <property type="match status" value="1"/>
</dbReference>
<dbReference type="InterPro" id="IPR049900">
    <property type="entry name" value="PKS_mFAS_DH"/>
</dbReference>
<keyword evidence="1" id="KW-0596">Phosphopantetheine</keyword>
<dbReference type="GO" id="GO:1901336">
    <property type="term" value="P:lactone biosynthetic process"/>
    <property type="evidence" value="ECO:0007669"/>
    <property type="project" value="UniProtKB-ARBA"/>
</dbReference>
<dbReference type="EMBL" id="RYZI01000135">
    <property type="protein sequence ID" value="RWA09891.1"/>
    <property type="molecule type" value="Genomic_DNA"/>
</dbReference>
<dbReference type="InterPro" id="IPR001227">
    <property type="entry name" value="Ac_transferase_dom_sf"/>
</dbReference>
<proteinExistence type="predicted"/>
<evidence type="ECO:0000256" key="2">
    <source>
        <dbReference type="ARBA" id="ARBA00022553"/>
    </source>
</evidence>
<sequence>MKLPGQNGSSYESNLAMADGTETRHPFQVPIAIAGMACRLPGHCKTPRDLWELMSNSKVADIKPPISRFDLKGHYDGSQKPNTMRTPGAMFMEDVDPAAFDAQFFNINHSEASSMDPQQRLLLEVSYECLENAGMPKEKLEATRLGCIVGASAVDYRDMDSRDPDDQTKSSTLGSCRALLSNRISHFLGVHGPSITIDTACSSALTALQLACLYLRNKEVDAMLVCGVNMYFSPERNQDMGAMRSTASPTGRCYSFDARADGYVIAEAANAVVLKRADDAVRDGDPIRSIIRGVAVNSAGKTAGIAMPNSKAQAAVILEAYNNAGISPLDLFETGYVECHGTGTRAGDPAEAEGLASVFCQPNFHRQAPLAIGSVKGNIGHSEAAAGLSGIIKVVLSLENAVIPGTPTFETPNKNIDFEKIGLKVSRTTIPWPTTKLRASVNSFGFGGANAHAVLESPKYFLGTRTSRHKSSYISNDESYEDFFTDEANDALQGFSAQNQATPHLLLISANDEVSLEAYAASLSSHLLNPAVRISIGDLAYTLSERRSRLHHRAFAVSSNTTITRQSFTFVKRFNETPTLAFVFTGQGAQWPMMGKALLENFSVARETVQSLDTVLRELRELLEQKGPRYSPRFSLFDELIKNQDPFTLRRPELSQPLITALQLAYLSVLSAWGIQPTCVIGHSSGEIAAAVVAGYLSPKDAIKIAFLRGQAVIRANHREPLAMMAVGLGADAVEKYIDCNDELVQIACLNSPTSITVSGTLRALKSLQSRLQKANHFARLLQVDVAYHSDYMQSSGDIYDKMIQDNLVSLTSKPNSHQSVTMFSTVSGKEMTSTPSAKYWKENLTSPVKFDEAIRHMIESTQRPNVFIEIGPSNTLSGPITQIFQNFSDSHHELAYASVAQRNQDAILSLYRIPGLVVGLGGSVDLPAVNQYDSPSVLVDLPNYSWNHSIRHWHESLASEDWRYRAFVKHDLLGSKVLGTTWHYPTWKNKLEIKDLPWLMDHKLGDQIVFPAAGYICMAIEAVHQATFMTTWKKSPPKERTFRMRNAKFSRALVLDASRATVVTLSLAPAPGSDTWHEFRVSSMSSDIWYLHASGMVRIESGVESNTSTDMILPLRNPTSTESWYESMREVGLNFGPSFQKHLAIEYTMGNRENRSTVSLTPPSSTWQQSLYTLHPTCLDGCFQATSSTLWQGDRCKISAAVVPYGIDSLTLPLLSQQPSEAFASARSRYMGVGRRELVRNQHTFSSIYHPETGSLLLEISGLRLTELDSSQHPPSSHVYSRMSWDADIHLLSDVTLKLIVDEVTEGYSAECDERVGAVAHRFISMAAHKNPYLQIGEINLASKKASCLALDSYNQAPSQNESFLAFSQYKYFSSSPSTVASVEGKHGGTKQAEFILFDFAEANLTPELDLDLAVIRLPSYHSPRLTQAVQNIVSHIKKGGLAIIASENLSYDSLYSQFLQARLCPLACSPIIGIGQIPYDSIQSSSTATTLVKIVNLSHCQIELDTQSSKWHFEHLKDPLNLNYRDKVIIVDELETSVMATINQDAWDTLKHLIRKECDILWVTRGSQMQVDHPNGSIIHGLFRTIRNEHPGLNLVTLDVGQSSGDATRCAIDTCLEFLQRDPKSLRKESEFVERAGILYVSRVFPDSKLNKAVVEDTTRGGYEILNFHDPSKLIRLQAEQVGSIDSLHYHELLDETTALDSGHVEIKVVAAGVNFKDVAITLGLIPGNEFLLGGEGSGVITRVASDITDIKPGQRVSFFESGSFGNKITTTAKLVHAIPDSMSFVEAASIPCVFITSMHCLFGLAHVKAGDRVLIHSATGGVGMAAIQLCHSVGATVLATVGSEEKREFLRSRFGIPNERIFSSRTRDFAKQIMCHTQGKGVDVILNSLTGDLLDESWRIIADGGTMIEIGKKDILSRASLSMEPFMRNALLHEIFEQLRLGILQPISPLHQFSFAEIPSALRYIGSGKHIGKLVISDDQSSESKVPVRHAPRSMRLKGDASYLIVGGLRGLCGSLALSLAQNGAKHLTVMSRSSCNDPRSQKAKQDLEGCGCSVNFIQGDVTCVNDVKRTFERSTPPIRGIIQGAMVLRDRTFDSMTLDDYHTALGCKVQGTWNLHNISLEQSSSLDFFTLLSSVSGISGRKGQANYSAGNTFLDAFASYRQSLGLVACSISLGAVEHIGYLAEHGTLRKGFDEKDWHGIGENLLRQILSFSIQQQLPSPINPTSTSHMITGIQVPLPRDSQLLRDPKFGGLSSHDKIIEASNSTDGSEDVRAVFVAIRSKAELKTILNLTIEVCNRYLVQSLRMPSPLDPARPLSVYGVDSLVAVEFRGFVRMELGVELTTLEVLSASSLTSICEQVIRRIQL</sequence>
<dbReference type="InterPro" id="IPR014030">
    <property type="entry name" value="Ketoacyl_synth_N"/>
</dbReference>
<dbReference type="Pfam" id="PF00550">
    <property type="entry name" value="PP-binding"/>
    <property type="match status" value="1"/>
</dbReference>
<dbReference type="Gene3D" id="3.10.129.110">
    <property type="entry name" value="Polyketide synthase dehydratase"/>
    <property type="match status" value="1"/>
</dbReference>
<dbReference type="Gene3D" id="3.30.70.3290">
    <property type="match status" value="1"/>
</dbReference>
<dbReference type="Pfam" id="PF02801">
    <property type="entry name" value="Ketoacyl-synt_C"/>
    <property type="match status" value="1"/>
</dbReference>
<feature type="region of interest" description="N-terminal hotdog fold" evidence="8">
    <location>
        <begin position="971"/>
        <end position="1105"/>
    </location>
</feature>
<dbReference type="Proteomes" id="UP000286045">
    <property type="component" value="Unassembled WGS sequence"/>
</dbReference>
<dbReference type="Pfam" id="PF08240">
    <property type="entry name" value="ADH_N"/>
    <property type="match status" value="1"/>
</dbReference>
<dbReference type="Pfam" id="PF00698">
    <property type="entry name" value="Acyl_transf_1"/>
    <property type="match status" value="1"/>
</dbReference>
<evidence type="ECO:0000256" key="5">
    <source>
        <dbReference type="ARBA" id="ARBA00023002"/>
    </source>
</evidence>
<evidence type="ECO:0000256" key="7">
    <source>
        <dbReference type="ARBA" id="ARBA00023315"/>
    </source>
</evidence>
<keyword evidence="5" id="KW-0560">Oxidoreductase</keyword>
<dbReference type="InterPro" id="IPR020843">
    <property type="entry name" value="ER"/>
</dbReference>
<accession>A0A439D663</accession>
<evidence type="ECO:0000256" key="4">
    <source>
        <dbReference type="ARBA" id="ARBA00022857"/>
    </source>
</evidence>
<dbReference type="SUPFAM" id="SSF47336">
    <property type="entry name" value="ACP-like"/>
    <property type="match status" value="1"/>
</dbReference>
<dbReference type="Gene3D" id="3.90.180.10">
    <property type="entry name" value="Medium-chain alcohol dehydrogenases, catalytic domain"/>
    <property type="match status" value="1"/>
</dbReference>
<dbReference type="InterPro" id="IPR049552">
    <property type="entry name" value="PKS_DH_N"/>
</dbReference>
<dbReference type="SMART" id="SM00825">
    <property type="entry name" value="PKS_KS"/>
    <property type="match status" value="1"/>
</dbReference>
<dbReference type="SMART" id="SM00829">
    <property type="entry name" value="PKS_ER"/>
    <property type="match status" value="1"/>
</dbReference>
<dbReference type="Gene3D" id="3.40.50.720">
    <property type="entry name" value="NAD(P)-binding Rossmann-like Domain"/>
    <property type="match status" value="2"/>
</dbReference>
<dbReference type="SUPFAM" id="SSF52151">
    <property type="entry name" value="FabD/lysophospholipase-like"/>
    <property type="match status" value="1"/>
</dbReference>
<dbReference type="InterPro" id="IPR011032">
    <property type="entry name" value="GroES-like_sf"/>
</dbReference>
<dbReference type="SUPFAM" id="SSF55048">
    <property type="entry name" value="Probable ACP-binding domain of malonyl-CoA ACP transacylase"/>
    <property type="match status" value="1"/>
</dbReference>
<dbReference type="InterPro" id="IPR016036">
    <property type="entry name" value="Malonyl_transacylase_ACP-bd"/>
</dbReference>
<evidence type="ECO:0000256" key="3">
    <source>
        <dbReference type="ARBA" id="ARBA00022679"/>
    </source>
</evidence>
<dbReference type="PROSITE" id="PS50075">
    <property type="entry name" value="CARRIER"/>
    <property type="match status" value="1"/>
</dbReference>
<dbReference type="GO" id="GO:0031177">
    <property type="term" value="F:phosphopantetheine binding"/>
    <property type="evidence" value="ECO:0007669"/>
    <property type="project" value="InterPro"/>
</dbReference>
<dbReference type="InterPro" id="IPR016035">
    <property type="entry name" value="Acyl_Trfase/lysoPLipase"/>
</dbReference>
<evidence type="ECO:0000256" key="6">
    <source>
        <dbReference type="ARBA" id="ARBA00023268"/>
    </source>
</evidence>
<feature type="domain" description="PKS/mFAS DH" evidence="11">
    <location>
        <begin position="971"/>
        <end position="1275"/>
    </location>
</feature>
<dbReference type="SMART" id="SM00823">
    <property type="entry name" value="PKS_PP"/>
    <property type="match status" value="1"/>
</dbReference>
<dbReference type="InterPro" id="IPR020841">
    <property type="entry name" value="PKS_Beta-ketoAc_synthase_dom"/>
</dbReference>
<dbReference type="InterPro" id="IPR009081">
    <property type="entry name" value="PP-bd_ACP"/>
</dbReference>
<dbReference type="InterPro" id="IPR013968">
    <property type="entry name" value="PKS_KR"/>
</dbReference>
<organism evidence="12 13">
    <name type="scientific">Xylaria grammica</name>
    <dbReference type="NCBI Taxonomy" id="363999"/>
    <lineage>
        <taxon>Eukaryota</taxon>
        <taxon>Fungi</taxon>
        <taxon>Dikarya</taxon>
        <taxon>Ascomycota</taxon>
        <taxon>Pezizomycotina</taxon>
        <taxon>Sordariomycetes</taxon>
        <taxon>Xylariomycetidae</taxon>
        <taxon>Xylariales</taxon>
        <taxon>Xylariaceae</taxon>
        <taxon>Xylaria</taxon>
    </lineage>
</organism>
<dbReference type="SMART" id="SM00822">
    <property type="entry name" value="PKS_KR"/>
    <property type="match status" value="1"/>
</dbReference>
<dbReference type="GO" id="GO:0044550">
    <property type="term" value="P:secondary metabolite biosynthetic process"/>
    <property type="evidence" value="ECO:0007669"/>
    <property type="project" value="UniProtKB-ARBA"/>
</dbReference>
<keyword evidence="6" id="KW-0511">Multifunctional enzyme</keyword>
<comment type="caution">
    <text evidence="12">The sequence shown here is derived from an EMBL/GenBank/DDBJ whole genome shotgun (WGS) entry which is preliminary data.</text>
</comment>
<dbReference type="GO" id="GO:0016491">
    <property type="term" value="F:oxidoreductase activity"/>
    <property type="evidence" value="ECO:0007669"/>
    <property type="project" value="UniProtKB-KW"/>
</dbReference>
<keyword evidence="2" id="KW-0597">Phosphoprotein</keyword>
<dbReference type="InterPro" id="IPR020806">
    <property type="entry name" value="PKS_PP-bd"/>
</dbReference>
<dbReference type="InterPro" id="IPR049551">
    <property type="entry name" value="PKS_DH_C"/>
</dbReference>
<dbReference type="CDD" id="cd05195">
    <property type="entry name" value="enoyl_red"/>
    <property type="match status" value="1"/>
</dbReference>
<name>A0A439D663_9PEZI</name>
<dbReference type="FunFam" id="3.40.50.720:FF:000209">
    <property type="entry name" value="Polyketide synthase Pks12"/>
    <property type="match status" value="1"/>
</dbReference>
<protein>
    <submittedName>
        <fullName evidence="12">Uncharacterized protein</fullName>
    </submittedName>
</protein>
<dbReference type="InterPro" id="IPR020807">
    <property type="entry name" value="PKS_DH"/>
</dbReference>
<evidence type="ECO:0000313" key="12">
    <source>
        <dbReference type="EMBL" id="RWA09891.1"/>
    </source>
</evidence>
<dbReference type="SUPFAM" id="SSF50129">
    <property type="entry name" value="GroES-like"/>
    <property type="match status" value="1"/>
</dbReference>
<dbReference type="GO" id="GO:0006633">
    <property type="term" value="P:fatty acid biosynthetic process"/>
    <property type="evidence" value="ECO:0007669"/>
    <property type="project" value="InterPro"/>
</dbReference>
<evidence type="ECO:0000256" key="1">
    <source>
        <dbReference type="ARBA" id="ARBA00022450"/>
    </source>
</evidence>
<dbReference type="PROSITE" id="PS52019">
    <property type="entry name" value="PKS_MFAS_DH"/>
    <property type="match status" value="1"/>
</dbReference>
<dbReference type="GO" id="GO:0004312">
    <property type="term" value="F:fatty acid synthase activity"/>
    <property type="evidence" value="ECO:0007669"/>
    <property type="project" value="TreeGrafter"/>
</dbReference>
<dbReference type="InterPro" id="IPR014043">
    <property type="entry name" value="Acyl_transferase_dom"/>
</dbReference>
<dbReference type="InterPro" id="IPR036291">
    <property type="entry name" value="NAD(P)-bd_dom_sf"/>
</dbReference>
<dbReference type="InterPro" id="IPR018201">
    <property type="entry name" value="Ketoacyl_synth_AS"/>
</dbReference>
<feature type="region of interest" description="C-terminal hotdog fold" evidence="8">
    <location>
        <begin position="1117"/>
        <end position="1275"/>
    </location>
</feature>
<reference evidence="12 13" key="1">
    <citation type="submission" date="2018-12" db="EMBL/GenBank/DDBJ databases">
        <title>Draft genome sequence of Xylaria grammica IHI A82.</title>
        <authorList>
            <person name="Buettner E."/>
            <person name="Kellner H."/>
        </authorList>
    </citation>
    <scope>NUCLEOTIDE SEQUENCE [LARGE SCALE GENOMIC DNA]</scope>
    <source>
        <strain evidence="12 13">IHI A82</strain>
    </source>
</reference>
<dbReference type="InterPro" id="IPR050091">
    <property type="entry name" value="PKS_NRPS_Biosynth_Enz"/>
</dbReference>
<evidence type="ECO:0000313" key="13">
    <source>
        <dbReference type="Proteomes" id="UP000286045"/>
    </source>
</evidence>
<dbReference type="STRING" id="363999.A0A439D663"/>
<dbReference type="InterPro" id="IPR013154">
    <property type="entry name" value="ADH-like_N"/>
</dbReference>
<keyword evidence="3" id="KW-0808">Transferase</keyword>
<dbReference type="InterPro" id="IPR057326">
    <property type="entry name" value="KR_dom"/>
</dbReference>